<dbReference type="InParanoid" id="A0A024FVN4"/>
<proteinExistence type="predicted"/>
<dbReference type="PANTHER" id="PTHR21207:SF2">
    <property type="entry name" value="PARKIN COREGULATED GENE PROTEIN"/>
    <property type="match status" value="1"/>
</dbReference>
<evidence type="ECO:0000256" key="1">
    <source>
        <dbReference type="SAM" id="MobiDB-lite"/>
    </source>
</evidence>
<dbReference type="OrthoDB" id="5954824at2759"/>
<dbReference type="InterPro" id="IPR019399">
    <property type="entry name" value="Parkin_co-regulated_protein"/>
</dbReference>
<evidence type="ECO:0000313" key="3">
    <source>
        <dbReference type="Proteomes" id="UP000053237"/>
    </source>
</evidence>
<gene>
    <name evidence="2" type="ORF">BN9_125810</name>
</gene>
<dbReference type="Proteomes" id="UP000053237">
    <property type="component" value="Unassembled WGS sequence"/>
</dbReference>
<dbReference type="AlphaFoldDB" id="A0A024FVN4"/>
<organism evidence="2 3">
    <name type="scientific">Albugo candida</name>
    <dbReference type="NCBI Taxonomy" id="65357"/>
    <lineage>
        <taxon>Eukaryota</taxon>
        <taxon>Sar</taxon>
        <taxon>Stramenopiles</taxon>
        <taxon>Oomycota</taxon>
        <taxon>Peronosporomycetes</taxon>
        <taxon>Albuginales</taxon>
        <taxon>Albuginaceae</taxon>
        <taxon>Albugo</taxon>
    </lineage>
</organism>
<evidence type="ECO:0000313" key="2">
    <source>
        <dbReference type="EMBL" id="CCI11228.1"/>
    </source>
</evidence>
<sequence length="338" mass="37972">MTHATELVACVAALNWCKLCKQTAPHWNFQQQFQGMSRIPNVSTRIVPKKLIMPETGSCFDATTVSSNRQHVDSKSRSPGVNSVSKCARFDYLRKDTGTGGLAELEKSTRAAALVSNSNTQSTKSGKQPEAYSARYNPPDTSFRKYYERGDLPIQIDHGTVRNMVAWKVDITKLDFHHYLPIFFDGLREMEEPYAFLAEQGIKDMLINANSKVLPVLPQLIIPIKNALNTRQNSVLIKTLNILQLLVTCESATQKDGTTKGLIGQALVPYYRQILPVFNIFIRKNDNIGDAMDYSQRKKLNLGDLIQQTLEIFETNGGDDAFINIKYLVPTYQSVCLN</sequence>
<dbReference type="Pfam" id="PF10274">
    <property type="entry name" value="ParcG"/>
    <property type="match status" value="1"/>
</dbReference>
<dbReference type="PANTHER" id="PTHR21207">
    <property type="entry name" value="PARKIN COREGULATED GENE PROTEIN PARK2 COREGULATED"/>
    <property type="match status" value="1"/>
</dbReference>
<feature type="compositionally biased region" description="Polar residues" evidence="1">
    <location>
        <begin position="115"/>
        <end position="126"/>
    </location>
</feature>
<evidence type="ECO:0008006" key="4">
    <source>
        <dbReference type="Google" id="ProtNLM"/>
    </source>
</evidence>
<dbReference type="STRING" id="65357.A0A024FVN4"/>
<feature type="region of interest" description="Disordered" evidence="1">
    <location>
        <begin position="114"/>
        <end position="135"/>
    </location>
</feature>
<protein>
    <recommendedName>
        <fullName evidence="4">Parkin co-regulated protein</fullName>
    </recommendedName>
</protein>
<reference evidence="2 3" key="1">
    <citation type="submission" date="2012-05" db="EMBL/GenBank/DDBJ databases">
        <title>Recombination and specialization in a pathogen metapopulation.</title>
        <authorList>
            <person name="Gardiner A."/>
            <person name="Kemen E."/>
            <person name="Schultz-Larsen T."/>
            <person name="MacLean D."/>
            <person name="Van Oosterhout C."/>
            <person name="Jones J.D.G."/>
        </authorList>
    </citation>
    <scope>NUCLEOTIDE SEQUENCE [LARGE SCALE GENOMIC DNA]</scope>
    <source>
        <strain evidence="2 3">Ac Nc2</strain>
    </source>
</reference>
<dbReference type="GO" id="GO:0030544">
    <property type="term" value="F:Hsp70 protein binding"/>
    <property type="evidence" value="ECO:0007669"/>
    <property type="project" value="TreeGrafter"/>
</dbReference>
<accession>A0A024FVN4</accession>
<dbReference type="EMBL" id="CAIX01000870">
    <property type="protein sequence ID" value="CCI11228.1"/>
    <property type="molecule type" value="Genomic_DNA"/>
</dbReference>
<dbReference type="GO" id="GO:0051879">
    <property type="term" value="F:Hsp90 protein binding"/>
    <property type="evidence" value="ECO:0007669"/>
    <property type="project" value="TreeGrafter"/>
</dbReference>
<name>A0A024FVN4_9STRA</name>
<comment type="caution">
    <text evidence="2">The sequence shown here is derived from an EMBL/GenBank/DDBJ whole genome shotgun (WGS) entry which is preliminary data.</text>
</comment>
<keyword evidence="3" id="KW-1185">Reference proteome</keyword>